<evidence type="ECO:0000256" key="1">
    <source>
        <dbReference type="SAM" id="MobiDB-lite"/>
    </source>
</evidence>
<dbReference type="Gene3D" id="3.40.190.10">
    <property type="entry name" value="Periplasmic binding protein-like II"/>
    <property type="match status" value="1"/>
</dbReference>
<sequence length="540" mass="56811">MKRNSRSSRGRVVIAVCAALATGTLLAGCGGASSSSGGSSAAATSGNTGGDTVDGNATLDIAMPVAQSLDPRQAPEPGQLLISAWPVYDRLIQVGPDARYQPMLATKWEFSPDGTTLTLTLRQGVTFSDGTPFDAEAVKANLDAYQKADKTAVQASLADVAGVTVVSADTVELQLKKASTTVLSALSSTLSGIMVSPKALNSPDLAGHPVGTGAYVIESFKPGQSVVYKRRTDEGGIWDPKTGKPAEVAITSYSSSEAMENAVKSGQADVITWSAGDKKPFQSQLDSGQLQAHVLTQSTNTVGLNIKPSVKPYDDVKVRQAINHAINRQAIVEALQPANRPRVQPWPEQLPGFDAAREGAYPYDPAKAKELLAQAGHPDGFDGGEMLVAQVPGFSAVAEAVQADLAAVGIKIQVRTMDIYSLVTEWAKAPNPLELMYMNTSSIDAYSWLQRLFVNPLWRPAGADPELVKLTEGVDDPSLTDEQRAAKVGQAVAYATDNALYAPLWQGSGGYVATGKVRGLDDVASVHGGVADLRNTYLAQ</sequence>
<keyword evidence="5" id="KW-1185">Reference proteome</keyword>
<dbReference type="RefSeq" id="WP_394301323.1">
    <property type="nucleotide sequence ID" value="NZ_JBHMQT010000024.1"/>
</dbReference>
<dbReference type="Gene3D" id="3.10.105.10">
    <property type="entry name" value="Dipeptide-binding Protein, Domain 3"/>
    <property type="match status" value="1"/>
</dbReference>
<dbReference type="PIRSF" id="PIRSF002741">
    <property type="entry name" value="MppA"/>
    <property type="match status" value="1"/>
</dbReference>
<dbReference type="InterPro" id="IPR000914">
    <property type="entry name" value="SBP_5_dom"/>
</dbReference>
<name>A0ABV6U3Z2_9ACTN</name>
<feature type="chain" id="PRO_5046123261" evidence="2">
    <location>
        <begin position="28"/>
        <end position="540"/>
    </location>
</feature>
<gene>
    <name evidence="4" type="ORF">ACFHYQ_12715</name>
</gene>
<dbReference type="InterPro" id="IPR039424">
    <property type="entry name" value="SBP_5"/>
</dbReference>
<reference evidence="4 5" key="1">
    <citation type="submission" date="2024-09" db="EMBL/GenBank/DDBJ databases">
        <authorList>
            <person name="Sun Q."/>
            <person name="Mori K."/>
        </authorList>
    </citation>
    <scope>NUCLEOTIDE SEQUENCE [LARGE SCALE GENOMIC DNA]</scope>
    <source>
        <strain evidence="4 5">TBRC 1851</strain>
    </source>
</reference>
<organism evidence="4 5">
    <name type="scientific">Sphaerimonospora cavernae</name>
    <dbReference type="NCBI Taxonomy" id="1740611"/>
    <lineage>
        <taxon>Bacteria</taxon>
        <taxon>Bacillati</taxon>
        <taxon>Actinomycetota</taxon>
        <taxon>Actinomycetes</taxon>
        <taxon>Streptosporangiales</taxon>
        <taxon>Streptosporangiaceae</taxon>
        <taxon>Sphaerimonospora</taxon>
    </lineage>
</organism>
<feature type="region of interest" description="Disordered" evidence="1">
    <location>
        <begin position="32"/>
        <end position="55"/>
    </location>
</feature>
<feature type="compositionally biased region" description="Low complexity" evidence="1">
    <location>
        <begin position="32"/>
        <end position="46"/>
    </location>
</feature>
<dbReference type="InterPro" id="IPR030678">
    <property type="entry name" value="Peptide/Ni-bd"/>
</dbReference>
<evidence type="ECO:0000256" key="2">
    <source>
        <dbReference type="SAM" id="SignalP"/>
    </source>
</evidence>
<dbReference type="PROSITE" id="PS51257">
    <property type="entry name" value="PROKAR_LIPOPROTEIN"/>
    <property type="match status" value="1"/>
</dbReference>
<dbReference type="Proteomes" id="UP001589870">
    <property type="component" value="Unassembled WGS sequence"/>
</dbReference>
<feature type="domain" description="Solute-binding protein family 5" evidence="3">
    <location>
        <begin position="100"/>
        <end position="452"/>
    </location>
</feature>
<dbReference type="EMBL" id="JBHMQT010000024">
    <property type="protein sequence ID" value="MFC0863157.1"/>
    <property type="molecule type" value="Genomic_DNA"/>
</dbReference>
<evidence type="ECO:0000259" key="3">
    <source>
        <dbReference type="Pfam" id="PF00496"/>
    </source>
</evidence>
<evidence type="ECO:0000313" key="5">
    <source>
        <dbReference type="Proteomes" id="UP001589870"/>
    </source>
</evidence>
<dbReference type="Pfam" id="PF00496">
    <property type="entry name" value="SBP_bac_5"/>
    <property type="match status" value="1"/>
</dbReference>
<evidence type="ECO:0000313" key="4">
    <source>
        <dbReference type="EMBL" id="MFC0863157.1"/>
    </source>
</evidence>
<keyword evidence="2" id="KW-0732">Signal</keyword>
<feature type="signal peptide" evidence="2">
    <location>
        <begin position="1"/>
        <end position="27"/>
    </location>
</feature>
<protein>
    <submittedName>
        <fullName evidence="4">ABC transporter substrate-binding protein</fullName>
    </submittedName>
</protein>
<dbReference type="PANTHER" id="PTHR30290">
    <property type="entry name" value="PERIPLASMIC BINDING COMPONENT OF ABC TRANSPORTER"/>
    <property type="match status" value="1"/>
</dbReference>
<accession>A0ABV6U3Z2</accession>
<dbReference type="SUPFAM" id="SSF53850">
    <property type="entry name" value="Periplasmic binding protein-like II"/>
    <property type="match status" value="1"/>
</dbReference>
<comment type="caution">
    <text evidence="4">The sequence shown here is derived from an EMBL/GenBank/DDBJ whole genome shotgun (WGS) entry which is preliminary data.</text>
</comment>
<proteinExistence type="predicted"/>